<proteinExistence type="predicted"/>
<comment type="caution">
    <text evidence="1">The sequence shown here is derived from an EMBL/GenBank/DDBJ whole genome shotgun (WGS) entry which is preliminary data.</text>
</comment>
<accession>A0A401HB04</accession>
<evidence type="ECO:0000313" key="2">
    <source>
        <dbReference type="Proteomes" id="UP000291213"/>
    </source>
</evidence>
<evidence type="ECO:0000313" key="1">
    <source>
        <dbReference type="EMBL" id="GBF09499.1"/>
    </source>
</evidence>
<sequence>MSEQIITVIRVRLVGRRWRLSFLKALAEKLMEVLGGDIEVRINSFIAQPSRLPITDVDIFSGSVEKLTDVKRAVEDVLQENNYPLGRLLTVKHVQVSMAAGEG</sequence>
<reference evidence="1 2" key="1">
    <citation type="submission" date="2017-02" db="EMBL/GenBank/DDBJ databases">
        <title>isolation and characterization of a novel temperate virus Aeropyrum globular virus 1 infecting hyperthermophilic archaeon Aeropyrum.</title>
        <authorList>
            <person name="Yumiya M."/>
            <person name="Yoshida T."/>
            <person name="Sako Y."/>
        </authorList>
    </citation>
    <scope>NUCLEOTIDE SEQUENCE [LARGE SCALE GENOMIC DNA]</scope>
    <source>
        <strain evidence="1 2">YK1-12-2013</strain>
    </source>
</reference>
<dbReference type="OrthoDB" id="21315at2157"/>
<organism evidence="1 2">
    <name type="scientific">Aeropyrum pernix</name>
    <dbReference type="NCBI Taxonomy" id="56636"/>
    <lineage>
        <taxon>Archaea</taxon>
        <taxon>Thermoproteota</taxon>
        <taxon>Thermoprotei</taxon>
        <taxon>Desulfurococcales</taxon>
        <taxon>Desulfurococcaceae</taxon>
        <taxon>Aeropyrum</taxon>
    </lineage>
</organism>
<dbReference type="EMBL" id="BDMD01000072">
    <property type="protein sequence ID" value="GBF09499.1"/>
    <property type="molecule type" value="Genomic_DNA"/>
</dbReference>
<dbReference type="AlphaFoldDB" id="A0A401HB04"/>
<dbReference type="RefSeq" id="WP_131160466.1">
    <property type="nucleotide sequence ID" value="NZ_BDMD01000072.1"/>
</dbReference>
<gene>
    <name evidence="1" type="ORF">apy_12240</name>
</gene>
<protein>
    <submittedName>
        <fullName evidence="1">Uncharacterized protein</fullName>
    </submittedName>
</protein>
<name>A0A401HB04_AERPX</name>
<dbReference type="Proteomes" id="UP000291213">
    <property type="component" value="Unassembled WGS sequence"/>
</dbReference>